<proteinExistence type="predicted"/>
<dbReference type="STRING" id="1391654.AKJ09_00160"/>
<dbReference type="RefSeq" id="WP_146645118.1">
    <property type="nucleotide sequence ID" value="NZ_CP012333.1"/>
</dbReference>
<reference evidence="1 2" key="1">
    <citation type="submission" date="2015-08" db="EMBL/GenBank/DDBJ databases">
        <authorList>
            <person name="Babu N.S."/>
            <person name="Beckwith C.J."/>
            <person name="Beseler K.G."/>
            <person name="Brison A."/>
            <person name="Carone J.V."/>
            <person name="Caskin T.P."/>
            <person name="Diamond M."/>
            <person name="Durham M.E."/>
            <person name="Foxe J.M."/>
            <person name="Go M."/>
            <person name="Henderson B.A."/>
            <person name="Jones I.B."/>
            <person name="McGettigan J.A."/>
            <person name="Micheletti S.J."/>
            <person name="Nasrallah M.E."/>
            <person name="Ortiz D."/>
            <person name="Piller C.R."/>
            <person name="Privatt S.R."/>
            <person name="Schneider S.L."/>
            <person name="Sharp S."/>
            <person name="Smith T.C."/>
            <person name="Stanton J.D."/>
            <person name="Ullery H.E."/>
            <person name="Wilson R.J."/>
            <person name="Serrano M.G."/>
            <person name="Buck G."/>
            <person name="Lee V."/>
            <person name="Wang Y."/>
            <person name="Carvalho R."/>
            <person name="Voegtly L."/>
            <person name="Shi R."/>
            <person name="Duckworth R."/>
            <person name="Johnson A."/>
            <person name="Loviza R."/>
            <person name="Walstead R."/>
            <person name="Shah Z."/>
            <person name="Kiflezghi M."/>
            <person name="Wade K."/>
            <person name="Ball S.L."/>
            <person name="Bradley K.W."/>
            <person name="Asai D.J."/>
            <person name="Bowman C.A."/>
            <person name="Russell D.A."/>
            <person name="Pope W.H."/>
            <person name="Jacobs-Sera D."/>
            <person name="Hendrix R.W."/>
            <person name="Hatfull G.F."/>
        </authorList>
    </citation>
    <scope>NUCLEOTIDE SEQUENCE [LARGE SCALE GENOMIC DNA]</scope>
    <source>
        <strain evidence="1 2">DSM 27648</strain>
    </source>
</reference>
<dbReference type="Proteomes" id="UP000064967">
    <property type="component" value="Chromosome"/>
</dbReference>
<name>A0A0K1PJB7_9BACT</name>
<evidence type="ECO:0000313" key="1">
    <source>
        <dbReference type="EMBL" id="AKU93496.1"/>
    </source>
</evidence>
<dbReference type="EMBL" id="CP012333">
    <property type="protein sequence ID" value="AKU93496.1"/>
    <property type="molecule type" value="Genomic_DNA"/>
</dbReference>
<dbReference type="AlphaFoldDB" id="A0A0K1PJB7"/>
<dbReference type="InterPro" id="IPR027417">
    <property type="entry name" value="P-loop_NTPase"/>
</dbReference>
<dbReference type="Gene3D" id="3.40.50.300">
    <property type="entry name" value="P-loop containing nucleotide triphosphate hydrolases"/>
    <property type="match status" value="1"/>
</dbReference>
<evidence type="ECO:0000313" key="2">
    <source>
        <dbReference type="Proteomes" id="UP000064967"/>
    </source>
</evidence>
<keyword evidence="2" id="KW-1185">Reference proteome</keyword>
<gene>
    <name evidence="1" type="ORF">AKJ09_00160</name>
</gene>
<dbReference type="KEGG" id="llu:AKJ09_00160"/>
<organism evidence="1 2">
    <name type="scientific">Labilithrix luteola</name>
    <dbReference type="NCBI Taxonomy" id="1391654"/>
    <lineage>
        <taxon>Bacteria</taxon>
        <taxon>Pseudomonadati</taxon>
        <taxon>Myxococcota</taxon>
        <taxon>Polyangia</taxon>
        <taxon>Polyangiales</taxon>
        <taxon>Labilitrichaceae</taxon>
        <taxon>Labilithrix</taxon>
    </lineage>
</organism>
<sequence>MAYLNVRERRVEAKVAYVGGERSGKRSALVELRKRSGLTSALAGADAFAFDLRPRKNGGDDDYPLIVKLVAHEGAPEIANVAPLLSDADAVVVVIDVDPSAHDENRQAVQVVRDVLGDRTVPVHLHVVQSELSEFVTADAVVAELGVTAWPHAATSSSPGDGAYETFNRVVHDVMEAMTQSDVSESETQPVPHAARGEGNPLLSALRRVLDTTVEQHVRRLGEELTTRIESSLDARVQALAARIDLMERGGSTASVERQIESVRDRIEAIEDGAKVFRHQMVTNSDELLRAARHTCTREDLATISTDLRDEVVRSVDASVVASRESVASITGLRRAIDGLTAEARRASTKEAVSAISTKLEEMEQQTMALGAVVERASAPAITLAGKVADSKEELVRELRENVTRRIASLDAVLREVAARTETAASVDERTARVETLLTELIEELKKPKKGWFG</sequence>
<protein>
    <submittedName>
        <fullName evidence="1">Uncharacterized protein</fullName>
    </submittedName>
</protein>
<accession>A0A0K1PJB7</accession>